<organism evidence="3">
    <name type="scientific">Salvia splendens</name>
    <name type="common">Scarlet sage</name>
    <dbReference type="NCBI Taxonomy" id="180675"/>
    <lineage>
        <taxon>Eukaryota</taxon>
        <taxon>Viridiplantae</taxon>
        <taxon>Streptophyta</taxon>
        <taxon>Embryophyta</taxon>
        <taxon>Tracheophyta</taxon>
        <taxon>Spermatophyta</taxon>
        <taxon>Magnoliopsida</taxon>
        <taxon>eudicotyledons</taxon>
        <taxon>Gunneridae</taxon>
        <taxon>Pentapetalae</taxon>
        <taxon>asterids</taxon>
        <taxon>lamiids</taxon>
        <taxon>Lamiales</taxon>
        <taxon>Lamiaceae</taxon>
        <taxon>Nepetoideae</taxon>
        <taxon>Mentheae</taxon>
        <taxon>Salviinae</taxon>
        <taxon>Salvia</taxon>
        <taxon>Salvia subgen. Calosphace</taxon>
        <taxon>core Calosphace</taxon>
    </lineage>
</organism>
<dbReference type="Pfam" id="PF00657">
    <property type="entry name" value="Lipase_GDSL"/>
    <property type="match status" value="1"/>
</dbReference>
<dbReference type="PANTHER" id="PTHR14209">
    <property type="entry name" value="ISOAMYL ACETATE-HYDROLYZING ESTERASE 1"/>
    <property type="match status" value="1"/>
</dbReference>
<dbReference type="PANTHER" id="PTHR14209:SF36">
    <property type="entry name" value="GDSL-LIKE LIPASE_ACYLHYDROLASE FAMILY PROTEIN, EXPRESSED"/>
    <property type="match status" value="1"/>
</dbReference>
<sequence length="242" mass="26864">MRPHVVLFGDSITQQSFRSGGWGASVADTYSRKVDVVLRGYGGYNTRWALFLLNHLFPLVSEGPSPAAVTIFFGANDAALLEGTGKRQHVPLEEYKENLRKMVQHIRDCSPKTLVVLITPPPIDLDGRREYARSMYGDKASKVADRTNEVTGTYAEQCVAIAKELGLPSINLWSKMQETNGWQRTFLSDGLHLTPEGNAVVFGELVKILDEAGFSDLPYDFPQHSEIDEENPARSFTQVCTA</sequence>
<name>A0A8X8Z1R2_SALSN</name>
<proteinExistence type="inferred from homology"/>
<dbReference type="InterPro" id="IPR045136">
    <property type="entry name" value="Iah1-like"/>
</dbReference>
<dbReference type="OrthoDB" id="671439at2759"/>
<evidence type="ECO:0008006" key="5">
    <source>
        <dbReference type="Google" id="ProtNLM"/>
    </source>
</evidence>
<dbReference type="SUPFAM" id="SSF52266">
    <property type="entry name" value="SGNH hydrolase"/>
    <property type="match status" value="1"/>
</dbReference>
<evidence type="ECO:0000256" key="2">
    <source>
        <dbReference type="ARBA" id="ARBA00022801"/>
    </source>
</evidence>
<reference evidence="3" key="2">
    <citation type="submission" date="2020-08" db="EMBL/GenBank/DDBJ databases">
        <title>Plant Genome Project.</title>
        <authorList>
            <person name="Zhang R.-G."/>
        </authorList>
    </citation>
    <scope>NUCLEOTIDE SEQUENCE</scope>
    <source>
        <strain evidence="3">Huo1</strain>
        <tissue evidence="3">Leaf</tissue>
    </source>
</reference>
<dbReference type="InterPro" id="IPR001087">
    <property type="entry name" value="GDSL"/>
</dbReference>
<protein>
    <recommendedName>
        <fullName evidence="5">Iah1p</fullName>
    </recommendedName>
</protein>
<evidence type="ECO:0000313" key="4">
    <source>
        <dbReference type="Proteomes" id="UP000298416"/>
    </source>
</evidence>
<dbReference type="GO" id="GO:0016788">
    <property type="term" value="F:hydrolase activity, acting on ester bonds"/>
    <property type="evidence" value="ECO:0007669"/>
    <property type="project" value="InterPro"/>
</dbReference>
<dbReference type="Gene3D" id="3.40.50.1110">
    <property type="entry name" value="SGNH hydrolase"/>
    <property type="match status" value="1"/>
</dbReference>
<dbReference type="CDD" id="cd01838">
    <property type="entry name" value="Isoamyl_acetate_hydrolase_like"/>
    <property type="match status" value="1"/>
</dbReference>
<comment type="similarity">
    <text evidence="1">Belongs to the 'GDSL' lipolytic enzyme family.</text>
</comment>
<evidence type="ECO:0000256" key="1">
    <source>
        <dbReference type="ARBA" id="ARBA00008668"/>
    </source>
</evidence>
<comment type="caution">
    <text evidence="3">The sequence shown here is derived from an EMBL/GenBank/DDBJ whole genome shotgun (WGS) entry which is preliminary data.</text>
</comment>
<gene>
    <name evidence="3" type="ORF">SASPL_150414</name>
</gene>
<accession>A0A8X8Z1R2</accession>
<keyword evidence="2" id="KW-0378">Hydrolase</keyword>
<dbReference type="InterPro" id="IPR036514">
    <property type="entry name" value="SGNH_hydro_sf"/>
</dbReference>
<evidence type="ECO:0000313" key="3">
    <source>
        <dbReference type="EMBL" id="KAG6388977.1"/>
    </source>
</evidence>
<dbReference type="EMBL" id="PNBA02000020">
    <property type="protein sequence ID" value="KAG6388977.1"/>
    <property type="molecule type" value="Genomic_DNA"/>
</dbReference>
<dbReference type="Proteomes" id="UP000298416">
    <property type="component" value="Unassembled WGS sequence"/>
</dbReference>
<dbReference type="FunFam" id="3.40.50.1110:FF:000002">
    <property type="entry name" value="isoamyl acetate-hydrolyzing esterase 1 homolog"/>
    <property type="match status" value="1"/>
</dbReference>
<keyword evidence="4" id="KW-1185">Reference proteome</keyword>
<reference evidence="3" key="1">
    <citation type="submission" date="2018-01" db="EMBL/GenBank/DDBJ databases">
        <authorList>
            <person name="Mao J.F."/>
        </authorList>
    </citation>
    <scope>NUCLEOTIDE SEQUENCE</scope>
    <source>
        <strain evidence="3">Huo1</strain>
        <tissue evidence="3">Leaf</tissue>
    </source>
</reference>
<dbReference type="AlphaFoldDB" id="A0A8X8Z1R2"/>